<dbReference type="OrthoDB" id="9809995at2"/>
<feature type="domain" description="Gcp-like" evidence="7">
    <location>
        <begin position="30"/>
        <end position="153"/>
    </location>
</feature>
<dbReference type="EMBL" id="CP019650">
    <property type="protein sequence ID" value="AQQ68016.1"/>
    <property type="molecule type" value="Genomic_DNA"/>
</dbReference>
<reference evidence="8" key="1">
    <citation type="submission" date="2017-02" db="EMBL/GenBank/DDBJ databases">
        <title>Genome of Microbulbifer agarilyticus GP101.</title>
        <authorList>
            <person name="Jung J."/>
            <person name="Bae S.S."/>
            <person name="Baek K."/>
        </authorList>
    </citation>
    <scope>NUCLEOTIDE SEQUENCE [LARGE SCALE GENOMIC DNA]</scope>
    <source>
        <strain evidence="8">GP101</strain>
    </source>
</reference>
<proteinExistence type="inferred from homology"/>
<dbReference type="AlphaFoldDB" id="A0A1Q2M5R3"/>
<dbReference type="Proteomes" id="UP000188219">
    <property type="component" value="Chromosome"/>
</dbReference>
<evidence type="ECO:0000313" key="8">
    <source>
        <dbReference type="EMBL" id="AQQ68016.1"/>
    </source>
</evidence>
<evidence type="ECO:0000256" key="4">
    <source>
        <dbReference type="ARBA" id="ARBA00022490"/>
    </source>
</evidence>
<dbReference type="NCBIfam" id="TIGR03725">
    <property type="entry name" value="T6A_YeaZ"/>
    <property type="match status" value="1"/>
</dbReference>
<dbReference type="STRING" id="260552.Mag101_10490"/>
<comment type="subcellular location">
    <subcellularLocation>
        <location evidence="1">Cytoplasm</location>
    </subcellularLocation>
</comment>
<dbReference type="SUPFAM" id="SSF53067">
    <property type="entry name" value="Actin-like ATPase domain"/>
    <property type="match status" value="2"/>
</dbReference>
<dbReference type="KEGG" id="maga:Mag101_10490"/>
<dbReference type="PANTHER" id="PTHR11735:SF11">
    <property type="entry name" value="TRNA THREONYLCARBAMOYLADENOSINE BIOSYNTHESIS PROTEIN TSAB"/>
    <property type="match status" value="1"/>
</dbReference>
<name>A0A1Q2M5R3_9GAMM</name>
<dbReference type="InterPro" id="IPR043129">
    <property type="entry name" value="ATPase_NBD"/>
</dbReference>
<evidence type="ECO:0000256" key="1">
    <source>
        <dbReference type="ARBA" id="ARBA00004496"/>
    </source>
</evidence>
<dbReference type="GO" id="GO:0016740">
    <property type="term" value="F:transferase activity"/>
    <property type="evidence" value="ECO:0007669"/>
    <property type="project" value="UniProtKB-KW"/>
</dbReference>
<evidence type="ECO:0000256" key="6">
    <source>
        <dbReference type="ARBA" id="ARBA00032446"/>
    </source>
</evidence>
<keyword evidence="9" id="KW-1185">Reference proteome</keyword>
<dbReference type="Pfam" id="PF00814">
    <property type="entry name" value="TsaD"/>
    <property type="match status" value="1"/>
</dbReference>
<protein>
    <recommendedName>
        <fullName evidence="3">tRNA threonylcarbamoyladenosine biosynthesis protein TsaB</fullName>
    </recommendedName>
    <alternativeName>
        <fullName evidence="6">t(6)A37 threonylcarbamoyladenosine biosynthesis protein TsaB</fullName>
    </alternativeName>
</protein>
<accession>A0A1Q2M5R3</accession>
<evidence type="ECO:0000256" key="2">
    <source>
        <dbReference type="ARBA" id="ARBA00010493"/>
    </source>
</evidence>
<dbReference type="CDD" id="cd24032">
    <property type="entry name" value="ASKHA_NBD_TsaB"/>
    <property type="match status" value="1"/>
</dbReference>
<evidence type="ECO:0000256" key="3">
    <source>
        <dbReference type="ARBA" id="ARBA00019012"/>
    </source>
</evidence>
<dbReference type="GO" id="GO:0005829">
    <property type="term" value="C:cytosol"/>
    <property type="evidence" value="ECO:0007669"/>
    <property type="project" value="TreeGrafter"/>
</dbReference>
<evidence type="ECO:0000313" key="9">
    <source>
        <dbReference type="Proteomes" id="UP000188219"/>
    </source>
</evidence>
<keyword evidence="4" id="KW-0963">Cytoplasm</keyword>
<dbReference type="RefSeq" id="WP_077404469.1">
    <property type="nucleotide sequence ID" value="NZ_CP019650.1"/>
</dbReference>
<organism evidence="8 9">
    <name type="scientific">Microbulbifer agarilyticus</name>
    <dbReference type="NCBI Taxonomy" id="260552"/>
    <lineage>
        <taxon>Bacteria</taxon>
        <taxon>Pseudomonadati</taxon>
        <taxon>Pseudomonadota</taxon>
        <taxon>Gammaproteobacteria</taxon>
        <taxon>Cellvibrionales</taxon>
        <taxon>Microbulbiferaceae</taxon>
        <taxon>Microbulbifer</taxon>
    </lineage>
</organism>
<dbReference type="Gene3D" id="3.30.420.40">
    <property type="match status" value="2"/>
</dbReference>
<evidence type="ECO:0000256" key="5">
    <source>
        <dbReference type="ARBA" id="ARBA00022694"/>
    </source>
</evidence>
<gene>
    <name evidence="8" type="ORF">Mag101_10490</name>
</gene>
<keyword evidence="5" id="KW-0819">tRNA processing</keyword>
<dbReference type="PANTHER" id="PTHR11735">
    <property type="entry name" value="TRNA N6-ADENOSINE THREONYLCARBAMOYLTRANSFERASE"/>
    <property type="match status" value="1"/>
</dbReference>
<evidence type="ECO:0000259" key="7">
    <source>
        <dbReference type="Pfam" id="PF00814"/>
    </source>
</evidence>
<dbReference type="InterPro" id="IPR022496">
    <property type="entry name" value="T6A_TsaB"/>
</dbReference>
<dbReference type="GO" id="GO:0002949">
    <property type="term" value="P:tRNA threonylcarbamoyladenosine modification"/>
    <property type="evidence" value="ECO:0007669"/>
    <property type="project" value="InterPro"/>
</dbReference>
<dbReference type="InterPro" id="IPR000905">
    <property type="entry name" value="Gcp-like_dom"/>
</dbReference>
<sequence>MKILAVDTTSGACSVALYDQGQVKERFVRAERDHTRRLLPMVEQVLGESGYSLGQLDSLAVSQGPGSFTGLRIAISCVQGLAFSADLPVVPVSSLAALALGAVRENPDWATRQMPVLAALDARMQEVYWGLYDVTKPGHALLPDQVSSPEQVIASLESAGYVTAGESGVDQGKAALLAAGPGWGYPELAELNPRELLLDAGIHAQDIAVLAADLWQQGKQVSADTLQPAYLRNEVTWKKRERIRPSK</sequence>
<dbReference type="FunFam" id="3.30.420.40:FF:000097">
    <property type="entry name" value="tRNA threonylcarbamoyladenosine biosynthesis protein TsaB"/>
    <property type="match status" value="1"/>
</dbReference>
<comment type="similarity">
    <text evidence="2">Belongs to the KAE1 / TsaD family. TsaB subfamily.</text>
</comment>